<evidence type="ECO:0000256" key="1">
    <source>
        <dbReference type="SAM" id="Phobius"/>
    </source>
</evidence>
<feature type="transmembrane region" description="Helical" evidence="1">
    <location>
        <begin position="7"/>
        <end position="28"/>
    </location>
</feature>
<sequence>MQITLKFGKLLLTITIDIRFILAVIILISQ</sequence>
<organism evidence="2 3">
    <name type="scientific">Neisseria lactamica</name>
    <dbReference type="NCBI Taxonomy" id="486"/>
    <lineage>
        <taxon>Bacteria</taxon>
        <taxon>Pseudomonadati</taxon>
        <taxon>Pseudomonadota</taxon>
        <taxon>Betaproteobacteria</taxon>
        <taxon>Neisseriales</taxon>
        <taxon>Neisseriaceae</taxon>
        <taxon>Neisseria</taxon>
    </lineage>
</organism>
<keyword evidence="3" id="KW-1185">Reference proteome</keyword>
<evidence type="ECO:0000313" key="3">
    <source>
        <dbReference type="Proteomes" id="UP000254193"/>
    </source>
</evidence>
<proteinExistence type="predicted"/>
<protein>
    <submittedName>
        <fullName evidence="2">Uncharacterized protein</fullName>
    </submittedName>
</protein>
<dbReference type="AlphaFoldDB" id="A0A378VJL3"/>
<keyword evidence="1" id="KW-1133">Transmembrane helix</keyword>
<accession>A0A378VJL3</accession>
<reference evidence="2 3" key="1">
    <citation type="submission" date="2018-06" db="EMBL/GenBank/DDBJ databases">
        <authorList>
            <consortium name="Pathogen Informatics"/>
            <person name="Doyle S."/>
        </authorList>
    </citation>
    <scope>NUCLEOTIDE SEQUENCE [LARGE SCALE GENOMIC DNA]</scope>
    <source>
        <strain evidence="2 3">NCTC10616</strain>
    </source>
</reference>
<dbReference type="EMBL" id="UGRO01000002">
    <property type="protein sequence ID" value="SUA16979.1"/>
    <property type="molecule type" value="Genomic_DNA"/>
</dbReference>
<keyword evidence="1" id="KW-0472">Membrane</keyword>
<evidence type="ECO:0000313" key="2">
    <source>
        <dbReference type="EMBL" id="SUA16979.1"/>
    </source>
</evidence>
<gene>
    <name evidence="2" type="ORF">NCTC10616_00634</name>
</gene>
<dbReference type="Proteomes" id="UP000254193">
    <property type="component" value="Unassembled WGS sequence"/>
</dbReference>
<name>A0A378VJL3_NEILA</name>
<keyword evidence="1" id="KW-0812">Transmembrane</keyword>